<dbReference type="PANTHER" id="PTHR12526:SF510">
    <property type="entry name" value="D-INOSITOL 3-PHOSPHATE GLYCOSYLTRANSFERASE"/>
    <property type="match status" value="1"/>
</dbReference>
<dbReference type="CDD" id="cd03801">
    <property type="entry name" value="GT4_PimA-like"/>
    <property type="match status" value="1"/>
</dbReference>
<reference evidence="4" key="1">
    <citation type="submission" date="2020-08" db="EMBL/GenBank/DDBJ databases">
        <title>Whole genome shotgun sequence of Polymorphospora rubra NBRC 101157.</title>
        <authorList>
            <person name="Komaki H."/>
            <person name="Tamura T."/>
        </authorList>
    </citation>
    <scope>NUCLEOTIDE SEQUENCE</scope>
    <source>
        <strain evidence="4">NBRC 101157</strain>
    </source>
</reference>
<proteinExistence type="predicted"/>
<feature type="domain" description="Glycosyltransferase subfamily 4-like N-terminal" evidence="3">
    <location>
        <begin position="10"/>
        <end position="176"/>
    </location>
</feature>
<dbReference type="SUPFAM" id="SSF53756">
    <property type="entry name" value="UDP-Glycosyltransferase/glycogen phosphorylase"/>
    <property type="match status" value="1"/>
</dbReference>
<dbReference type="RefSeq" id="WP_212817992.1">
    <property type="nucleotide sequence ID" value="NZ_AP023359.1"/>
</dbReference>
<name>A0A810N5K7_9ACTN</name>
<organism evidence="4 5">
    <name type="scientific">Polymorphospora rubra</name>
    <dbReference type="NCBI Taxonomy" id="338584"/>
    <lineage>
        <taxon>Bacteria</taxon>
        <taxon>Bacillati</taxon>
        <taxon>Actinomycetota</taxon>
        <taxon>Actinomycetes</taxon>
        <taxon>Micromonosporales</taxon>
        <taxon>Micromonosporaceae</taxon>
        <taxon>Polymorphospora</taxon>
    </lineage>
</organism>
<dbReference type="Pfam" id="PF13439">
    <property type="entry name" value="Glyco_transf_4"/>
    <property type="match status" value="1"/>
</dbReference>
<gene>
    <name evidence="4" type="ORF">Prubr_58330</name>
</gene>
<evidence type="ECO:0000313" key="4">
    <source>
        <dbReference type="EMBL" id="BCJ68812.1"/>
    </source>
</evidence>
<accession>A0A810N5K7</accession>
<dbReference type="PANTHER" id="PTHR12526">
    <property type="entry name" value="GLYCOSYLTRANSFERASE"/>
    <property type="match status" value="1"/>
</dbReference>
<dbReference type="Pfam" id="PF13692">
    <property type="entry name" value="Glyco_trans_1_4"/>
    <property type="match status" value="1"/>
</dbReference>
<dbReference type="AlphaFoldDB" id="A0A810N5K7"/>
<keyword evidence="1" id="KW-0328">Glycosyltransferase</keyword>
<dbReference type="EMBL" id="AP023359">
    <property type="protein sequence ID" value="BCJ68812.1"/>
    <property type="molecule type" value="Genomic_DNA"/>
</dbReference>
<evidence type="ECO:0000256" key="1">
    <source>
        <dbReference type="ARBA" id="ARBA00022676"/>
    </source>
</evidence>
<evidence type="ECO:0000313" key="5">
    <source>
        <dbReference type="Proteomes" id="UP000680866"/>
    </source>
</evidence>
<dbReference type="InterPro" id="IPR028098">
    <property type="entry name" value="Glyco_trans_4-like_N"/>
</dbReference>
<dbReference type="Proteomes" id="UP000680866">
    <property type="component" value="Chromosome"/>
</dbReference>
<evidence type="ECO:0000259" key="3">
    <source>
        <dbReference type="Pfam" id="PF13439"/>
    </source>
</evidence>
<dbReference type="GO" id="GO:0016757">
    <property type="term" value="F:glycosyltransferase activity"/>
    <property type="evidence" value="ECO:0007669"/>
    <property type="project" value="UniProtKB-KW"/>
</dbReference>
<keyword evidence="5" id="KW-1185">Reference proteome</keyword>
<dbReference type="Gene3D" id="3.40.50.2000">
    <property type="entry name" value="Glycogen Phosphorylase B"/>
    <property type="match status" value="2"/>
</dbReference>
<protein>
    <submittedName>
        <fullName evidence="4">Glycosyl transferase family 1</fullName>
    </submittedName>
</protein>
<sequence>MDGGGVRPVRVAMVCGADDPALDGVADYTRRLAAALRDVDVHVSPVAVVPRRPGGWLAAVRGAAGAVRALAPDLVHVQFAPSAFRFSGRPGLLLPPLLPRSVPLVTTLHEYGSWSAPSWLPDRVWRRLERAGLDRESGRLVPGSDLVLVTNDTHAAVVTARTGRRPLRVPVPPNVADHGAPGGARQRFRRRLGLAPDAVLLVFFGFVHPVKGVRYLLEALPWLRSRHPALHLAVVGGFTSRALPEPQAAAFRAELVGIAAAHGVGDAVTFTGYLPAPEVSEALHAADAAVLPFGEGVTTKSGALVAALAHGLPTAATLPPAGDPDLVDGVTVAVIDRRRDAPAVARATDRLLSDAALRGRLARAGRAVADHRSWPGIAAAHRAAYERLLPVRDG</sequence>
<dbReference type="KEGG" id="pry:Prubr_58330"/>
<keyword evidence="2 4" id="KW-0808">Transferase</keyword>
<evidence type="ECO:0000256" key="2">
    <source>
        <dbReference type="ARBA" id="ARBA00022679"/>
    </source>
</evidence>